<dbReference type="HAMAP" id="MF_01118">
    <property type="entry name" value="MFS_YhhS"/>
    <property type="match status" value="1"/>
</dbReference>
<feature type="transmembrane region" description="Helical" evidence="4">
    <location>
        <begin position="314"/>
        <end position="332"/>
    </location>
</feature>
<organism evidence="6 7">
    <name type="scientific">Chryseobacterium soldanellicola</name>
    <dbReference type="NCBI Taxonomy" id="311333"/>
    <lineage>
        <taxon>Bacteria</taxon>
        <taxon>Pseudomonadati</taxon>
        <taxon>Bacteroidota</taxon>
        <taxon>Flavobacteriia</taxon>
        <taxon>Flavobacteriales</taxon>
        <taxon>Weeksellaceae</taxon>
        <taxon>Chryseobacterium group</taxon>
        <taxon>Chryseobacterium</taxon>
    </lineage>
</organism>
<feature type="transmembrane region" description="Helical" evidence="4">
    <location>
        <begin position="12"/>
        <end position="28"/>
    </location>
</feature>
<keyword evidence="3 4" id="KW-0472">Membrane</keyword>
<dbReference type="InterPro" id="IPR023008">
    <property type="entry name" value="MFS_YhhS-like"/>
</dbReference>
<feature type="transmembrane region" description="Helical" evidence="4">
    <location>
        <begin position="338"/>
        <end position="361"/>
    </location>
</feature>
<keyword evidence="7" id="KW-1185">Reference proteome</keyword>
<comment type="similarity">
    <text evidence="4">Belongs to the major facilitator superfamily. YhhS family.</text>
</comment>
<feature type="transmembrane region" description="Helical" evidence="4">
    <location>
        <begin position="209"/>
        <end position="227"/>
    </location>
</feature>
<gene>
    <name evidence="6" type="ORF">SAMN05421664_0315</name>
</gene>
<dbReference type="PROSITE" id="PS50850">
    <property type="entry name" value="MFS"/>
    <property type="match status" value="1"/>
</dbReference>
<keyword evidence="2 4" id="KW-1133">Transmembrane helix</keyword>
<dbReference type="Proteomes" id="UP000199627">
    <property type="component" value="Unassembled WGS sequence"/>
</dbReference>
<evidence type="ECO:0000256" key="3">
    <source>
        <dbReference type="ARBA" id="ARBA00023136"/>
    </source>
</evidence>
<dbReference type="EMBL" id="FNKL01000001">
    <property type="protein sequence ID" value="SDQ07233.1"/>
    <property type="molecule type" value="Genomic_DNA"/>
</dbReference>
<dbReference type="NCBIfam" id="NF003477">
    <property type="entry name" value="PRK05122.1"/>
    <property type="match status" value="1"/>
</dbReference>
<proteinExistence type="inferred from homology"/>
<evidence type="ECO:0000313" key="7">
    <source>
        <dbReference type="Proteomes" id="UP000199627"/>
    </source>
</evidence>
<feature type="domain" description="Major facilitator superfamily (MFS) profile" evidence="5">
    <location>
        <begin position="47"/>
        <end position="426"/>
    </location>
</feature>
<dbReference type="AlphaFoldDB" id="A0A1H0XWH5"/>
<feature type="transmembrane region" description="Helical" evidence="4">
    <location>
        <begin position="247"/>
        <end position="275"/>
    </location>
</feature>
<dbReference type="InterPro" id="IPR052714">
    <property type="entry name" value="MFS_Exporter"/>
</dbReference>
<feature type="transmembrane region" description="Helical" evidence="4">
    <location>
        <begin position="403"/>
        <end position="421"/>
    </location>
</feature>
<dbReference type="STRING" id="311333.SAMN05421664_0315"/>
<dbReference type="PANTHER" id="PTHR23531:SF1">
    <property type="entry name" value="QUINOLENE RESISTANCE PROTEIN NORA"/>
    <property type="match status" value="1"/>
</dbReference>
<feature type="transmembrane region" description="Helical" evidence="4">
    <location>
        <begin position="49"/>
        <end position="74"/>
    </location>
</feature>
<dbReference type="InterPro" id="IPR020846">
    <property type="entry name" value="MFS_dom"/>
</dbReference>
<sequence>MIIGILNDKYYLFSGLIILLSYFYEVTLRFNFLHMDRLVNRSENVNLSLITYVSFTFVGYFIIGLSLSVLPIFINKSLGFSLIVAGLVISLQYVSTFFLRAYSGKIIDRKGSKPAVLFSMLSFSLTGIFLIIAYYFKFSPFISLSFLVVTRLLTGCAEGMIGASPINWAIMAVGEKHTAKIISYNGVACYGALAIGASLGIIIEHTFSLYGIGILSIILGILGFLFAKTKENKTNTHSKDSQSFWKVLGTVAPYGVCLALGGLGFASISTFITLYYNFFHWNNGALCLSVFGGLFVAGRLVFSNVINNYGGIKVAIACLLVETIGLLIIAFSTNSQMALIGAGVTGLGFSLIFPALGVVAIKSVSPSNKGSALAGYGLFIDLSLGVAGPLIGGVADIFGMNYIFPFSAAMVFVGLGLAFVLKRKSSLKMKH</sequence>
<dbReference type="PANTHER" id="PTHR23531">
    <property type="entry name" value="QUINOLENE RESISTANCE PROTEIN NORA"/>
    <property type="match status" value="1"/>
</dbReference>
<evidence type="ECO:0000256" key="2">
    <source>
        <dbReference type="ARBA" id="ARBA00022989"/>
    </source>
</evidence>
<feature type="transmembrane region" description="Helical" evidence="4">
    <location>
        <begin position="80"/>
        <end position="103"/>
    </location>
</feature>
<evidence type="ECO:0000259" key="5">
    <source>
        <dbReference type="PROSITE" id="PS50850"/>
    </source>
</evidence>
<dbReference type="InterPro" id="IPR036259">
    <property type="entry name" value="MFS_trans_sf"/>
</dbReference>
<feature type="transmembrane region" description="Helical" evidence="4">
    <location>
        <begin position="182"/>
        <end position="203"/>
    </location>
</feature>
<dbReference type="GO" id="GO:0022857">
    <property type="term" value="F:transmembrane transporter activity"/>
    <property type="evidence" value="ECO:0007669"/>
    <property type="project" value="UniProtKB-UniRule"/>
</dbReference>
<dbReference type="GO" id="GO:0005886">
    <property type="term" value="C:plasma membrane"/>
    <property type="evidence" value="ECO:0007669"/>
    <property type="project" value="UniProtKB-SubCell"/>
</dbReference>
<dbReference type="Gene3D" id="1.20.1250.20">
    <property type="entry name" value="MFS general substrate transporter like domains"/>
    <property type="match status" value="1"/>
</dbReference>
<accession>A0A1H0XWH5</accession>
<reference evidence="7" key="1">
    <citation type="submission" date="2016-10" db="EMBL/GenBank/DDBJ databases">
        <authorList>
            <person name="Varghese N."/>
            <person name="Submissions S."/>
        </authorList>
    </citation>
    <scope>NUCLEOTIDE SEQUENCE [LARGE SCALE GENOMIC DNA]</scope>
    <source>
        <strain evidence="7">DSM 17072</strain>
    </source>
</reference>
<feature type="transmembrane region" description="Helical" evidence="4">
    <location>
        <begin position="115"/>
        <end position="136"/>
    </location>
</feature>
<keyword evidence="4" id="KW-1003">Cell membrane</keyword>
<evidence type="ECO:0000256" key="4">
    <source>
        <dbReference type="HAMAP-Rule" id="MF_01118"/>
    </source>
</evidence>
<name>A0A1H0XWH5_9FLAO</name>
<keyword evidence="4" id="KW-0813">Transport</keyword>
<keyword evidence="1 4" id="KW-0812">Transmembrane</keyword>
<protein>
    <recommendedName>
        <fullName evidence="4">Uncharacterized MFS-type transporter SAMN05421664_0315</fullName>
    </recommendedName>
</protein>
<evidence type="ECO:0000256" key="1">
    <source>
        <dbReference type="ARBA" id="ARBA00022692"/>
    </source>
</evidence>
<comment type="caution">
    <text evidence="4">Lacks conserved residue(s) required for the propagation of feature annotation.</text>
</comment>
<dbReference type="Pfam" id="PF07690">
    <property type="entry name" value="MFS_1"/>
    <property type="match status" value="1"/>
</dbReference>
<evidence type="ECO:0000313" key="6">
    <source>
        <dbReference type="EMBL" id="SDQ07233.1"/>
    </source>
</evidence>
<feature type="transmembrane region" description="Helical" evidence="4">
    <location>
        <begin position="373"/>
        <end position="391"/>
    </location>
</feature>
<dbReference type="CDD" id="cd17489">
    <property type="entry name" value="MFS_YfcJ_like"/>
    <property type="match status" value="1"/>
</dbReference>
<dbReference type="InterPro" id="IPR011701">
    <property type="entry name" value="MFS"/>
</dbReference>
<dbReference type="SUPFAM" id="SSF103473">
    <property type="entry name" value="MFS general substrate transporter"/>
    <property type="match status" value="1"/>
</dbReference>
<feature type="transmembrane region" description="Helical" evidence="4">
    <location>
        <begin position="142"/>
        <end position="170"/>
    </location>
</feature>
<comment type="subcellular location">
    <subcellularLocation>
        <location evidence="4">Cell membrane</location>
        <topology evidence="4">Multi-pass membrane protein</topology>
    </subcellularLocation>
</comment>
<feature type="transmembrane region" description="Helical" evidence="4">
    <location>
        <begin position="281"/>
        <end position="302"/>
    </location>
</feature>